<protein>
    <recommendedName>
        <fullName evidence="5">Calponin-homology (CH) domain-containing protein</fullName>
    </recommendedName>
</protein>
<dbReference type="PANTHER" id="PTHR23167">
    <property type="entry name" value="CALPONIN HOMOLOGY DOMAIN-CONTAINING PROTEIN DDB_G0272472-RELATED"/>
    <property type="match status" value="1"/>
</dbReference>
<evidence type="ECO:0000256" key="3">
    <source>
        <dbReference type="ARBA" id="ARBA00061655"/>
    </source>
</evidence>
<feature type="compositionally biased region" description="Gly residues" evidence="4">
    <location>
        <begin position="1"/>
        <end position="17"/>
    </location>
</feature>
<accession>A0A8B9TFU4</accession>
<evidence type="ECO:0000313" key="7">
    <source>
        <dbReference type="Proteomes" id="UP000694400"/>
    </source>
</evidence>
<dbReference type="InterPro" id="IPR001715">
    <property type="entry name" value="CH_dom"/>
</dbReference>
<feature type="compositionally biased region" description="Basic and acidic residues" evidence="4">
    <location>
        <begin position="96"/>
        <end position="130"/>
    </location>
</feature>
<dbReference type="Gene3D" id="1.10.418.10">
    <property type="entry name" value="Calponin-like domain"/>
    <property type="match status" value="1"/>
</dbReference>
<comment type="similarity">
    <text evidence="3">Belongs to the smoothelin family.</text>
</comment>
<feature type="compositionally biased region" description="Gly residues" evidence="4">
    <location>
        <begin position="136"/>
        <end position="145"/>
    </location>
</feature>
<dbReference type="InterPro" id="IPR036872">
    <property type="entry name" value="CH_dom_sf"/>
</dbReference>
<feature type="compositionally biased region" description="Basic and acidic residues" evidence="4">
    <location>
        <begin position="68"/>
        <end position="86"/>
    </location>
</feature>
<organism evidence="6 7">
    <name type="scientific">Anas platyrhynchos</name>
    <name type="common">Mallard</name>
    <name type="synonym">Anas boschas</name>
    <dbReference type="NCBI Taxonomy" id="8839"/>
    <lineage>
        <taxon>Eukaryota</taxon>
        <taxon>Metazoa</taxon>
        <taxon>Chordata</taxon>
        <taxon>Craniata</taxon>
        <taxon>Vertebrata</taxon>
        <taxon>Euteleostomi</taxon>
        <taxon>Archelosauria</taxon>
        <taxon>Archosauria</taxon>
        <taxon>Dinosauria</taxon>
        <taxon>Saurischia</taxon>
        <taxon>Theropoda</taxon>
        <taxon>Coelurosauria</taxon>
        <taxon>Aves</taxon>
        <taxon>Neognathae</taxon>
        <taxon>Galloanserae</taxon>
        <taxon>Anseriformes</taxon>
        <taxon>Anatidae</taxon>
        <taxon>Anatinae</taxon>
        <taxon>Anas</taxon>
    </lineage>
</organism>
<name>A0A8B9TFU4_ANAPL</name>
<reference evidence="6" key="1">
    <citation type="submission" date="2019-08" db="EMBL/GenBank/DDBJ databases">
        <title>Three high-quality genomes provides insights into domestication of ducks.</title>
        <authorList>
            <person name="Hou Z.C."/>
            <person name="Zhu F."/>
            <person name="Yin Z.T."/>
            <person name="Zhang F."/>
        </authorList>
    </citation>
    <scope>NUCLEOTIDE SEQUENCE [LARGE SCALE GENOMIC DNA]</scope>
</reference>
<feature type="region of interest" description="Disordered" evidence="4">
    <location>
        <begin position="1"/>
        <end position="244"/>
    </location>
</feature>
<dbReference type="AlphaFoldDB" id="A0A8B9TFU4"/>
<dbReference type="Pfam" id="PF00307">
    <property type="entry name" value="CH"/>
    <property type="match status" value="1"/>
</dbReference>
<keyword evidence="2" id="KW-0175">Coiled coil</keyword>
<dbReference type="Proteomes" id="UP000694400">
    <property type="component" value="Chromosome 5"/>
</dbReference>
<reference evidence="6" key="3">
    <citation type="submission" date="2025-09" db="UniProtKB">
        <authorList>
            <consortium name="Ensembl"/>
        </authorList>
    </citation>
    <scope>IDENTIFICATION</scope>
</reference>
<dbReference type="PANTHER" id="PTHR23167:SF45">
    <property type="entry name" value="SMOOTHELIN-LIKE PROTEIN 1"/>
    <property type="match status" value="1"/>
</dbReference>
<feature type="domain" description="Calponin-homology (CH)" evidence="5">
    <location>
        <begin position="315"/>
        <end position="421"/>
    </location>
</feature>
<proteinExistence type="inferred from homology"/>
<dbReference type="SUPFAM" id="SSF47576">
    <property type="entry name" value="Calponin-homology domain, CH-domain"/>
    <property type="match status" value="1"/>
</dbReference>
<sequence>MGWGRAQGGGRQGGRLRGGTASPPLTALWPRSSGMEPHGDPAPGDPKSTAPDMGDPTQPPGGAAEAGGEAKEEAAKDNGGEAKGEEGNGGEATAEAPRDNGVEAKVEAAKDNGGEAKGAEDVRGEAKAEAAKGTGSEAGGDTGKGAGDEAKATEEAARDGGEGEAAKGAGSEAGGAEAAGGEADVGAAVKEPPAAPAAGGEAEVEAKAEPAAAGGPRGRQVRGDTSWGQGDGGTGRGATSRCHPACARQEPTWLQDEEDELWPEFPPCSPSAEGAARPREGNEPPGGTVRCPTERVGHRAAKGPAPHLKRPGGAGSVKAMLLEWCRARTRGYQHVDIQNFTGSWGSGLAFCALIHSFFPDAFDYGSLQPQERRHNFTLAFATAEARADCAPLLDVEDMLRLAVPDAKCVYTYVQELYRSLVAKGLVKTKKR</sequence>
<dbReference type="InterPro" id="IPR050540">
    <property type="entry name" value="F-actin_Monoox_Mical"/>
</dbReference>
<dbReference type="FunFam" id="1.10.418.10:FF:000009">
    <property type="entry name" value="smoothelin isoform X2"/>
    <property type="match status" value="1"/>
</dbReference>
<dbReference type="SMART" id="SM00033">
    <property type="entry name" value="CH"/>
    <property type="match status" value="1"/>
</dbReference>
<evidence type="ECO:0000256" key="4">
    <source>
        <dbReference type="SAM" id="MobiDB-lite"/>
    </source>
</evidence>
<evidence type="ECO:0000256" key="1">
    <source>
        <dbReference type="ARBA" id="ARBA00022553"/>
    </source>
</evidence>
<reference evidence="6" key="2">
    <citation type="submission" date="2025-08" db="UniProtKB">
        <authorList>
            <consortium name="Ensembl"/>
        </authorList>
    </citation>
    <scope>IDENTIFICATION</scope>
</reference>
<evidence type="ECO:0000313" key="6">
    <source>
        <dbReference type="Ensembl" id="ENSAPLP00020020808.1"/>
    </source>
</evidence>
<dbReference type="PROSITE" id="PS50021">
    <property type="entry name" value="CH"/>
    <property type="match status" value="1"/>
</dbReference>
<evidence type="ECO:0000256" key="2">
    <source>
        <dbReference type="ARBA" id="ARBA00023054"/>
    </source>
</evidence>
<evidence type="ECO:0000259" key="5">
    <source>
        <dbReference type="PROSITE" id="PS50021"/>
    </source>
</evidence>
<dbReference type="Ensembl" id="ENSAPLT00020022472.1">
    <property type="protein sequence ID" value="ENSAPLP00020020808.1"/>
    <property type="gene ID" value="ENSAPLG00020014630.1"/>
</dbReference>
<feature type="region of interest" description="Disordered" evidence="4">
    <location>
        <begin position="268"/>
        <end position="291"/>
    </location>
</feature>
<feature type="compositionally biased region" description="Basic and acidic residues" evidence="4">
    <location>
        <begin position="146"/>
        <end position="165"/>
    </location>
</feature>
<feature type="compositionally biased region" description="Low complexity" evidence="4">
    <location>
        <begin position="166"/>
        <end position="201"/>
    </location>
</feature>
<keyword evidence="1" id="KW-0597">Phosphoprotein</keyword>